<protein>
    <submittedName>
        <fullName evidence="3">Uncharacterized protein</fullName>
    </submittedName>
</protein>
<comment type="caution">
    <text evidence="3">The sequence shown here is derived from an EMBL/GenBank/DDBJ whole genome shotgun (WGS) entry which is preliminary data.</text>
</comment>
<dbReference type="InterPro" id="IPR025827">
    <property type="entry name" value="Zn_ribbon_recom_dom"/>
</dbReference>
<evidence type="ECO:0000313" key="3">
    <source>
        <dbReference type="EMBL" id="MPM53455.1"/>
    </source>
</evidence>
<dbReference type="Pfam" id="PF07508">
    <property type="entry name" value="Recombinase"/>
    <property type="match status" value="1"/>
</dbReference>
<feature type="domain" description="Resolvase/invertase-type recombinase catalytic" evidence="1">
    <location>
        <begin position="8"/>
        <end position="160"/>
    </location>
</feature>
<dbReference type="AlphaFoldDB" id="A0A645AJQ6"/>
<dbReference type="PANTHER" id="PTHR30461:SF23">
    <property type="entry name" value="DNA RECOMBINASE-RELATED"/>
    <property type="match status" value="1"/>
</dbReference>
<dbReference type="EMBL" id="VSSQ01014345">
    <property type="protein sequence ID" value="MPM53455.1"/>
    <property type="molecule type" value="Genomic_DNA"/>
</dbReference>
<dbReference type="InterPro" id="IPR036162">
    <property type="entry name" value="Resolvase-like_N_sf"/>
</dbReference>
<accession>A0A645AJQ6</accession>
<dbReference type="PROSITE" id="PS51736">
    <property type="entry name" value="RECOMBINASES_3"/>
    <property type="match status" value="1"/>
</dbReference>
<proteinExistence type="predicted"/>
<reference evidence="3" key="1">
    <citation type="submission" date="2019-08" db="EMBL/GenBank/DDBJ databases">
        <authorList>
            <person name="Kucharzyk K."/>
            <person name="Murdoch R.W."/>
            <person name="Higgins S."/>
            <person name="Loffler F."/>
        </authorList>
    </citation>
    <scope>NUCLEOTIDE SEQUENCE</scope>
</reference>
<sequence>MDEVKKKRCAVYTRKSVEDGLEQEFNSLDAQREAGENYIASQKSNGWVCLPEHYDDGGFSGGNTDRPALQKLLKDAEAGLIDIILVYKIDRLSRSICDFAELSKKFEKWNVAFVSVTQEINTHTSAGRMMLNILITFAQFEREVITERVRDKMAASRKKGKWVGGAVAHGYEVVDKKLAVVPKEAEAVRRIFRRFLEIQSPKHIANELNQDGIWTKQGKVWTTLKVYGVLNNHHYLGEVLYKGEIYPGEQEAIIDRETWDLCHKFMKENAPVRDNTSRQEFAAPLRGVLRCGHCNGAMTPVRSKRWGREHHYYRCIADAKRAVSVCPVKSVVAGEIEQIVLAELKKILAAPEIILAVAKKTNERASDIMEMFSERLWEEITPAERQRLMQLLIERVTINESDIKIEIRTAGIKSVMEEHRGE</sequence>
<dbReference type="InterPro" id="IPR006119">
    <property type="entry name" value="Resolv_N"/>
</dbReference>
<dbReference type="SUPFAM" id="SSF53041">
    <property type="entry name" value="Resolvase-like"/>
    <property type="match status" value="1"/>
</dbReference>
<dbReference type="CDD" id="cd03768">
    <property type="entry name" value="SR_ResInv"/>
    <property type="match status" value="1"/>
</dbReference>
<dbReference type="InterPro" id="IPR050639">
    <property type="entry name" value="SSR_resolvase"/>
</dbReference>
<dbReference type="InterPro" id="IPR038109">
    <property type="entry name" value="DNA_bind_recomb_sf"/>
</dbReference>
<gene>
    <name evidence="3" type="ORF">SDC9_100223</name>
</gene>
<dbReference type="GO" id="GO:0003677">
    <property type="term" value="F:DNA binding"/>
    <property type="evidence" value="ECO:0007669"/>
    <property type="project" value="InterPro"/>
</dbReference>
<dbReference type="PANTHER" id="PTHR30461">
    <property type="entry name" value="DNA-INVERTASE FROM LAMBDOID PROPHAGE"/>
    <property type="match status" value="1"/>
</dbReference>
<feature type="domain" description="Recombinase" evidence="2">
    <location>
        <begin position="168"/>
        <end position="272"/>
    </location>
</feature>
<organism evidence="3">
    <name type="scientific">bioreactor metagenome</name>
    <dbReference type="NCBI Taxonomy" id="1076179"/>
    <lineage>
        <taxon>unclassified sequences</taxon>
        <taxon>metagenomes</taxon>
        <taxon>ecological metagenomes</taxon>
    </lineage>
</organism>
<dbReference type="Pfam" id="PF13408">
    <property type="entry name" value="Zn_ribbon_recom"/>
    <property type="match status" value="1"/>
</dbReference>
<evidence type="ECO:0000259" key="2">
    <source>
        <dbReference type="PROSITE" id="PS51737"/>
    </source>
</evidence>
<dbReference type="InterPro" id="IPR011109">
    <property type="entry name" value="DNA_bind_recombinase_dom"/>
</dbReference>
<dbReference type="PROSITE" id="PS51737">
    <property type="entry name" value="RECOMBINASE_DNA_BIND"/>
    <property type="match status" value="1"/>
</dbReference>
<dbReference type="Gene3D" id="3.40.50.1390">
    <property type="entry name" value="Resolvase, N-terminal catalytic domain"/>
    <property type="match status" value="1"/>
</dbReference>
<dbReference type="Gene3D" id="3.90.1750.20">
    <property type="entry name" value="Putative Large Serine Recombinase, Chain B, Domain 2"/>
    <property type="match status" value="1"/>
</dbReference>
<dbReference type="GO" id="GO:0000150">
    <property type="term" value="F:DNA strand exchange activity"/>
    <property type="evidence" value="ECO:0007669"/>
    <property type="project" value="InterPro"/>
</dbReference>
<evidence type="ECO:0000259" key="1">
    <source>
        <dbReference type="PROSITE" id="PS51736"/>
    </source>
</evidence>
<dbReference type="Pfam" id="PF00239">
    <property type="entry name" value="Resolvase"/>
    <property type="match status" value="1"/>
</dbReference>
<dbReference type="SMART" id="SM00857">
    <property type="entry name" value="Resolvase"/>
    <property type="match status" value="1"/>
</dbReference>
<name>A0A645AJQ6_9ZZZZ</name>